<keyword evidence="1" id="KW-0175">Coiled coil</keyword>
<feature type="region of interest" description="Disordered" evidence="2">
    <location>
        <begin position="260"/>
        <end position="279"/>
    </location>
</feature>
<dbReference type="PROSITE" id="PS00141">
    <property type="entry name" value="ASP_PROTEASE"/>
    <property type="match status" value="1"/>
</dbReference>
<feature type="compositionally biased region" description="Basic residues" evidence="2">
    <location>
        <begin position="745"/>
        <end position="756"/>
    </location>
</feature>
<feature type="region of interest" description="Disordered" evidence="2">
    <location>
        <begin position="1370"/>
        <end position="1394"/>
    </location>
</feature>
<feature type="compositionally biased region" description="Basic and acidic residues" evidence="2">
    <location>
        <begin position="1104"/>
        <end position="1120"/>
    </location>
</feature>
<dbReference type="EMBL" id="BFEA01000524">
    <property type="protein sequence ID" value="GBG85567.1"/>
    <property type="molecule type" value="Genomic_DNA"/>
</dbReference>
<comment type="caution">
    <text evidence="3">The sequence shown here is derived from an EMBL/GenBank/DDBJ whole genome shotgun (WGS) entry which is preliminary data.</text>
</comment>
<feature type="compositionally biased region" description="Basic and acidic residues" evidence="2">
    <location>
        <begin position="1074"/>
        <end position="1085"/>
    </location>
</feature>
<evidence type="ECO:0000313" key="4">
    <source>
        <dbReference type="Proteomes" id="UP000265515"/>
    </source>
</evidence>
<evidence type="ECO:0000256" key="1">
    <source>
        <dbReference type="SAM" id="Coils"/>
    </source>
</evidence>
<dbReference type="InterPro" id="IPR021109">
    <property type="entry name" value="Peptidase_aspartic_dom_sf"/>
</dbReference>
<dbReference type="Pfam" id="PF13975">
    <property type="entry name" value="gag-asp_proteas"/>
    <property type="match status" value="1"/>
</dbReference>
<accession>A0A388LTD1</accession>
<evidence type="ECO:0000256" key="2">
    <source>
        <dbReference type="SAM" id="MobiDB-lite"/>
    </source>
</evidence>
<reference evidence="3 4" key="1">
    <citation type="journal article" date="2018" name="Cell">
        <title>The Chara Genome: Secondary Complexity and Implications for Plant Terrestrialization.</title>
        <authorList>
            <person name="Nishiyama T."/>
            <person name="Sakayama H."/>
            <person name="Vries J.D."/>
            <person name="Buschmann H."/>
            <person name="Saint-Marcoux D."/>
            <person name="Ullrich K.K."/>
            <person name="Haas F.B."/>
            <person name="Vanderstraeten L."/>
            <person name="Becker D."/>
            <person name="Lang D."/>
            <person name="Vosolsobe S."/>
            <person name="Rombauts S."/>
            <person name="Wilhelmsson P.K.I."/>
            <person name="Janitza P."/>
            <person name="Kern R."/>
            <person name="Heyl A."/>
            <person name="Rumpler F."/>
            <person name="Villalobos L.I.A.C."/>
            <person name="Clay J.M."/>
            <person name="Skokan R."/>
            <person name="Toyoda A."/>
            <person name="Suzuki Y."/>
            <person name="Kagoshima H."/>
            <person name="Schijlen E."/>
            <person name="Tajeshwar N."/>
            <person name="Catarino B."/>
            <person name="Hetherington A.J."/>
            <person name="Saltykova A."/>
            <person name="Bonnot C."/>
            <person name="Breuninger H."/>
            <person name="Symeonidi A."/>
            <person name="Radhakrishnan G.V."/>
            <person name="Van Nieuwerburgh F."/>
            <person name="Deforce D."/>
            <person name="Chang C."/>
            <person name="Karol K.G."/>
            <person name="Hedrich R."/>
            <person name="Ulvskov P."/>
            <person name="Glockner G."/>
            <person name="Delwiche C.F."/>
            <person name="Petrasek J."/>
            <person name="Van de Peer Y."/>
            <person name="Friml J."/>
            <person name="Beilby M."/>
            <person name="Dolan L."/>
            <person name="Kohara Y."/>
            <person name="Sugano S."/>
            <person name="Fujiyama A."/>
            <person name="Delaux P.-M."/>
            <person name="Quint M."/>
            <person name="TheiBen G."/>
            <person name="Hagemann M."/>
            <person name="Harholt J."/>
            <person name="Dunand C."/>
            <person name="Zachgo S."/>
            <person name="Langdale J."/>
            <person name="Maumus F."/>
            <person name="Straeten D.V.D."/>
            <person name="Gould S.B."/>
            <person name="Rensing S.A."/>
        </authorList>
    </citation>
    <scope>NUCLEOTIDE SEQUENCE [LARGE SCALE GENOMIC DNA]</scope>
    <source>
        <strain evidence="3 4">S276</strain>
    </source>
</reference>
<feature type="region of interest" description="Disordered" evidence="2">
    <location>
        <begin position="999"/>
        <end position="1029"/>
    </location>
</feature>
<dbReference type="Gramene" id="GBG85567">
    <property type="protein sequence ID" value="GBG85567"/>
    <property type="gene ID" value="CBR_g40205"/>
</dbReference>
<proteinExistence type="predicted"/>
<evidence type="ECO:0000313" key="3">
    <source>
        <dbReference type="EMBL" id="GBG85567.1"/>
    </source>
</evidence>
<feature type="compositionally biased region" description="Basic and acidic residues" evidence="2">
    <location>
        <begin position="1379"/>
        <end position="1391"/>
    </location>
</feature>
<feature type="region of interest" description="Disordered" evidence="2">
    <location>
        <begin position="723"/>
        <end position="767"/>
    </location>
</feature>
<feature type="region of interest" description="Disordered" evidence="2">
    <location>
        <begin position="382"/>
        <end position="445"/>
    </location>
</feature>
<feature type="compositionally biased region" description="Basic and acidic residues" evidence="2">
    <location>
        <begin position="428"/>
        <end position="441"/>
    </location>
</feature>
<dbReference type="GO" id="GO:0004190">
    <property type="term" value="F:aspartic-type endopeptidase activity"/>
    <property type="evidence" value="ECO:0007669"/>
    <property type="project" value="InterPro"/>
</dbReference>
<evidence type="ECO:0008006" key="5">
    <source>
        <dbReference type="Google" id="ProtNLM"/>
    </source>
</evidence>
<dbReference type="GO" id="GO:0006508">
    <property type="term" value="P:proteolysis"/>
    <property type="evidence" value="ECO:0007669"/>
    <property type="project" value="InterPro"/>
</dbReference>
<feature type="region of interest" description="Disordered" evidence="2">
    <location>
        <begin position="1064"/>
        <end position="1120"/>
    </location>
</feature>
<feature type="compositionally biased region" description="Acidic residues" evidence="2">
    <location>
        <begin position="211"/>
        <end position="221"/>
    </location>
</feature>
<feature type="compositionally biased region" description="Basic and acidic residues" evidence="2">
    <location>
        <begin position="382"/>
        <end position="396"/>
    </location>
</feature>
<keyword evidence="4" id="KW-1185">Reference proteome</keyword>
<dbReference type="InterPro" id="IPR001969">
    <property type="entry name" value="Aspartic_peptidase_AS"/>
</dbReference>
<feature type="region of interest" description="Disordered" evidence="2">
    <location>
        <begin position="208"/>
        <end position="245"/>
    </location>
</feature>
<sequence length="1484" mass="167457">MVDDELNQADGAGQRPVKLGELVTLLDGRVVTRSNIAKVQIFHFKGEKVSEWLELLEQITNEMTEEEKFHQISKYVWWEMRPEVMRVAADAAGNWGNFKAEMQRRYQLGDRLLTTEDLERLERSDFTTVGAFVTVFEKMARKVPGLAEESQCAIFLSNFTKCKSVSLTRRGAIERKLTWETVKQSLVDEELNQVLTVTQPQAKAAKKVVEQVEDDDDDEGEEVAKLTKSQRKARNQAAGGQGSKKGAGVQAVALAQVNTNQASTSGAPPQGPAPLGPWPGPLPPVWPGYSPYDLWPFYNQPGPPIGGPTAHVAEGYPTAPTQGVNCKEGANSSSKHPRLMSTSLVKRRVRDKVKTKEVTGRTVRDEAVEAADEVTVTADKAVKETNAEATGMDKVEMTGQGKEDEEDERLRKEEEEQAAQRAKKRKPENRPERAGKGEGSRKQKYAVPLEDGLDIEALVDRLLEGHNDLLNLKDILIFAPKLREGFKTRCSRRRMASVRLGDLIPVEAHWAVPGMKMDWKSVRIVSVNLSIKGKPCSGMLDTGAEMNIIKESDALRLGMDIDRMDSGFLYGANGKTHFTGTASNVVIEIGKAKVWILGLDFAQMTERIRGTGSYEERVAQIVRESLDWRQFARRMLRLWPQPIDRQGRTMCFDGVNLDEFLEAFLIFGDGQRWTEAQRVKQTWAELIATLREAFAAGRRRRLHREVRDYIPELRTRPRVQLEGVEGDERRSRECRRESEQLGIPRRPRTGKRRGRQGRGDSLEERDQVLAMDTGGVLPTDDVGEGALPIESQRYDSDDLPAREIRTLPISETCPIETGIRGCDPGVAHEAPILTHDGEEVSLQFVLTTASNWPTRIDTTERVVSDAASEDRRDRPYRWRDTRDMALDPPQGELQLTIGPATMVTMQEHEGRDLTPARVVESDPQCHSVDTWGPDDRRRMREDTLRDVIWPRYEQRQRELELIAASRQPQAKVLAHRDGAYEGPQTEQAREVTPMYGELRHDGQEDQPQSEPAMEDGERGAIGPSSLDGLPLLSESQLAERPNESKGSLTAQLYDMESPRMQTLRVGSSPLDFGDTPRRDGDRSEAGMRGFVEAGPERTQGASMTHEEESLPESRRSVDHELGRRDSWLAEETGRMPSLHFPGWLAFERLGQTARPHLPEDRTIGGVRVLYDDLTMQRTYIGGGLAATREAIEQTLEEAEAVLRIQEREVSDWRAQVQRVLREYEPPTNATDRNRLELRVVLETVRSSQLESQVSTLIRLRHETEEQTQRLFYEDAATTRWQEEVRMRRRTGEEPMPEGERTQVEEGLQVRLLFGASVRELAGVMEHVRRVTQTEVVRGEVLHDAVQRIGVLEQENKGLRDMVRDLVASAEQARQSTSRLEQRITDLEEGPRRQATTDLVDERRTEGQQIPIGYAQVTHEVEPRGVRLDIPRRDSQTEGPLGAMGMTCEEAAVVDKLMLEPNEIERRREGEARGLDWVPPSELAV</sequence>
<organism evidence="3 4">
    <name type="scientific">Chara braunii</name>
    <name type="common">Braun's stonewort</name>
    <dbReference type="NCBI Taxonomy" id="69332"/>
    <lineage>
        <taxon>Eukaryota</taxon>
        <taxon>Viridiplantae</taxon>
        <taxon>Streptophyta</taxon>
        <taxon>Charophyceae</taxon>
        <taxon>Charales</taxon>
        <taxon>Characeae</taxon>
        <taxon>Chara</taxon>
    </lineage>
</organism>
<dbReference type="CDD" id="cd00303">
    <property type="entry name" value="retropepsin_like"/>
    <property type="match status" value="1"/>
</dbReference>
<protein>
    <recommendedName>
        <fullName evidence="5">Peptidase A2 domain-containing protein</fullName>
    </recommendedName>
</protein>
<dbReference type="Proteomes" id="UP000265515">
    <property type="component" value="Unassembled WGS sequence"/>
</dbReference>
<dbReference type="Gene3D" id="2.40.70.10">
    <property type="entry name" value="Acid Proteases"/>
    <property type="match status" value="1"/>
</dbReference>
<feature type="compositionally biased region" description="Basic and acidic residues" evidence="2">
    <location>
        <begin position="726"/>
        <end position="739"/>
    </location>
</feature>
<gene>
    <name evidence="3" type="ORF">CBR_g40205</name>
</gene>
<name>A0A388LTD1_CHABU</name>
<feature type="compositionally biased region" description="Basic and acidic residues" evidence="2">
    <location>
        <begin position="757"/>
        <end position="767"/>
    </location>
</feature>
<feature type="coiled-coil region" evidence="1">
    <location>
        <begin position="1188"/>
        <end position="1222"/>
    </location>
</feature>
<dbReference type="SUPFAM" id="SSF50630">
    <property type="entry name" value="Acid proteases"/>
    <property type="match status" value="1"/>
</dbReference>
<feature type="compositionally biased region" description="Pro residues" evidence="2">
    <location>
        <begin position="269"/>
        <end position="279"/>
    </location>
</feature>